<dbReference type="PANTHER" id="PTHR40056">
    <property type="entry name" value="HYPOTHETICAL CYTOSOLIC PROTEIN"/>
    <property type="match status" value="1"/>
</dbReference>
<dbReference type="PANTHER" id="PTHR40056:SF1">
    <property type="entry name" value="DUF1836 DOMAIN-CONTAINING PROTEIN"/>
    <property type="match status" value="1"/>
</dbReference>
<dbReference type="Pfam" id="PF08876">
    <property type="entry name" value="DUF1836"/>
    <property type="match status" value="1"/>
</dbReference>
<name>A0A859FAX2_9BACI</name>
<dbReference type="Proteomes" id="UP000318138">
    <property type="component" value="Chromosome"/>
</dbReference>
<dbReference type="RefSeq" id="WP_176008134.1">
    <property type="nucleotide sequence ID" value="NZ_CP041372.2"/>
</dbReference>
<dbReference type="AlphaFoldDB" id="A0A859FAX2"/>
<evidence type="ECO:0000313" key="1">
    <source>
        <dbReference type="EMBL" id="QKS70090.1"/>
    </source>
</evidence>
<dbReference type="EMBL" id="CP041372">
    <property type="protein sequence ID" value="QKS70090.1"/>
    <property type="molecule type" value="Genomic_DNA"/>
</dbReference>
<reference evidence="2" key="1">
    <citation type="submission" date="2019-07" db="EMBL/GenBank/DDBJ databases">
        <title>Bacillus alkalisoli sp. nov. isolated from saline soil.</title>
        <authorList>
            <person name="Sun J.-Q."/>
            <person name="Xu L."/>
        </authorList>
    </citation>
    <scope>NUCLEOTIDE SEQUENCE [LARGE SCALE GENOMIC DNA]</scope>
    <source>
        <strain evidence="2">M4U3P1</strain>
    </source>
</reference>
<gene>
    <name evidence="1" type="ORF">FLK61_25295</name>
</gene>
<keyword evidence="2" id="KW-1185">Reference proteome</keyword>
<accession>A0A859FAX2</accession>
<protein>
    <submittedName>
        <fullName evidence="1">DUF1836 domain-containing protein</fullName>
    </submittedName>
</protein>
<organism evidence="1 2">
    <name type="scientific">Paenalkalicoccus suaedae</name>
    <dbReference type="NCBI Taxonomy" id="2592382"/>
    <lineage>
        <taxon>Bacteria</taxon>
        <taxon>Bacillati</taxon>
        <taxon>Bacillota</taxon>
        <taxon>Bacilli</taxon>
        <taxon>Bacillales</taxon>
        <taxon>Bacillaceae</taxon>
        <taxon>Paenalkalicoccus</taxon>
    </lineage>
</organism>
<sequence length="186" mass="21924">MSLTKYVQNLPVDEHIEMEKIPELDLYMDQVIQLFDLAFHNLKRDEKEKIITKTMINNYAKGDLIFPIKNKRYTREHIMIIGLIYELKGTLALKDIERTLTHVHLTGNAKKETISSFYKDYLDIAKRNAEHVKEDMTEHARELEEQLAHLDPYVQQVLLILSFVHQSNLYRKAAEMLIDTLPEKTK</sequence>
<proteinExistence type="predicted"/>
<dbReference type="KEGG" id="psua:FLK61_25295"/>
<evidence type="ECO:0000313" key="2">
    <source>
        <dbReference type="Proteomes" id="UP000318138"/>
    </source>
</evidence>
<dbReference type="InterPro" id="IPR014975">
    <property type="entry name" value="DUF1836"/>
</dbReference>